<accession>A0A3M8A8N1</accession>
<sequence length="158" mass="15732">MPRSSRSTEARCTSERGSASLEFLTVGMILLVSLVYLVLAVAAIQAGAFGVEGAARQAARIAAQQAATGEGGDGGATGAVDRAVRIALADYGVDAGSATVTLSCSGDCTQPGSRVTARVRAAVALPLMPEVLAITPIASVPLEASATQTVSRFGVGAP</sequence>
<comment type="caution">
    <text evidence="2">The sequence shown here is derived from an EMBL/GenBank/DDBJ whole genome shotgun (WGS) entry which is preliminary data.</text>
</comment>
<proteinExistence type="predicted"/>
<organism evidence="2 3">
    <name type="scientific">Agromyces tardus</name>
    <dbReference type="NCBI Taxonomy" id="2583849"/>
    <lineage>
        <taxon>Bacteria</taxon>
        <taxon>Bacillati</taxon>
        <taxon>Actinomycetota</taxon>
        <taxon>Actinomycetes</taxon>
        <taxon>Micrococcales</taxon>
        <taxon>Microbacteriaceae</taxon>
        <taxon>Agromyces</taxon>
    </lineage>
</organism>
<feature type="transmembrane region" description="Helical" evidence="1">
    <location>
        <begin position="21"/>
        <end position="44"/>
    </location>
</feature>
<reference evidence="2 3" key="1">
    <citation type="submission" date="2018-10" db="EMBL/GenBank/DDBJ databases">
        <title>Isolation, diversity and antibacterial activity of antinobacteria from the wheat rhizosphere soil.</title>
        <authorList>
            <person name="Sun T."/>
        </authorList>
    </citation>
    <scope>NUCLEOTIDE SEQUENCE [LARGE SCALE GENOMIC DNA]</scope>
    <source>
        <strain evidence="2 3">SJ-23</strain>
    </source>
</reference>
<evidence type="ECO:0000313" key="3">
    <source>
        <dbReference type="Proteomes" id="UP000275048"/>
    </source>
</evidence>
<dbReference type="Proteomes" id="UP000275048">
    <property type="component" value="Unassembled WGS sequence"/>
</dbReference>
<keyword evidence="1" id="KW-0472">Membrane</keyword>
<evidence type="ECO:0008006" key="4">
    <source>
        <dbReference type="Google" id="ProtNLM"/>
    </source>
</evidence>
<keyword evidence="1" id="KW-1133">Transmembrane helix</keyword>
<keyword evidence="3" id="KW-1185">Reference proteome</keyword>
<dbReference type="EMBL" id="RHHB01000025">
    <property type="protein sequence ID" value="RNB47391.1"/>
    <property type="molecule type" value="Genomic_DNA"/>
</dbReference>
<protein>
    <recommendedName>
        <fullName evidence="4">Pilus assembly protein</fullName>
    </recommendedName>
</protein>
<dbReference type="AlphaFoldDB" id="A0A3M8A8N1"/>
<gene>
    <name evidence="2" type="ORF">EDM22_12220</name>
</gene>
<evidence type="ECO:0000256" key="1">
    <source>
        <dbReference type="SAM" id="Phobius"/>
    </source>
</evidence>
<keyword evidence="1" id="KW-0812">Transmembrane</keyword>
<name>A0A3M8A8N1_9MICO</name>
<evidence type="ECO:0000313" key="2">
    <source>
        <dbReference type="EMBL" id="RNB47391.1"/>
    </source>
</evidence>